<dbReference type="InterPro" id="IPR025559">
    <property type="entry name" value="Eis_dom"/>
</dbReference>
<dbReference type="PROSITE" id="PS51186">
    <property type="entry name" value="GNAT"/>
    <property type="match status" value="1"/>
</dbReference>
<dbReference type="NCBIfam" id="NF002368">
    <property type="entry name" value="PRK01346.1-5"/>
    <property type="match status" value="1"/>
</dbReference>
<reference evidence="7" key="2">
    <citation type="journal article" date="2022" name="BMC Genomics">
        <title>Comparative genome analysis of mycobacteria focusing on tRNA and non-coding RNA.</title>
        <authorList>
            <person name="Behra P.R.K."/>
            <person name="Pettersson B.M.F."/>
            <person name="Ramesh M."/>
            <person name="Das S."/>
            <person name="Dasgupta S."/>
            <person name="Kirsebom L.A."/>
        </authorList>
    </citation>
    <scope>NUCLEOTIDE SEQUENCE</scope>
    <source>
        <strain evidence="7">DSM 45406</strain>
    </source>
</reference>
<feature type="binding site" evidence="5">
    <location>
        <begin position="118"/>
        <end position="123"/>
    </location>
    <ligand>
        <name>acetyl-CoA</name>
        <dbReference type="ChEBI" id="CHEBI:57288"/>
    </ligand>
</feature>
<dbReference type="InterPro" id="IPR000182">
    <property type="entry name" value="GNAT_dom"/>
</dbReference>
<dbReference type="GO" id="GO:0030649">
    <property type="term" value="P:aminoglycoside antibiotic catabolic process"/>
    <property type="evidence" value="ECO:0007669"/>
    <property type="project" value="TreeGrafter"/>
</dbReference>
<dbReference type="InterPro" id="IPR022902">
    <property type="entry name" value="NAcTrfase_Eis"/>
</dbReference>
<feature type="active site" description="Proton donor" evidence="5">
    <location>
        <position position="149"/>
    </location>
</feature>
<dbReference type="PANTHER" id="PTHR37817:SF1">
    <property type="entry name" value="N-ACETYLTRANSFERASE EIS"/>
    <property type="match status" value="1"/>
</dbReference>
<dbReference type="AlphaFoldDB" id="A0A9X2YEY5"/>
<evidence type="ECO:0000256" key="1">
    <source>
        <dbReference type="ARBA" id="ARBA00009213"/>
    </source>
</evidence>
<comment type="similarity">
    <text evidence="1 5">Belongs to the acetyltransferase Eis family.</text>
</comment>
<comment type="caution">
    <text evidence="7">The sequence shown here is derived from an EMBL/GenBank/DDBJ whole genome shotgun (WGS) entry which is preliminary data.</text>
</comment>
<keyword evidence="3 5" id="KW-0808">Transferase</keyword>
<dbReference type="Gene3D" id="3.40.630.30">
    <property type="match status" value="2"/>
</dbReference>
<feature type="domain" description="N-acetyltransferase" evidence="6">
    <location>
        <begin position="32"/>
        <end position="177"/>
    </location>
</feature>
<protein>
    <submittedName>
        <fullName evidence="7">Enhanced intracellular survival protein Eis</fullName>
    </submittedName>
</protein>
<reference evidence="7" key="1">
    <citation type="submission" date="2020-07" db="EMBL/GenBank/DDBJ databases">
        <authorList>
            <person name="Pettersson B.M.F."/>
            <person name="Behra P.R.K."/>
            <person name="Ramesh M."/>
            <person name="Das S."/>
            <person name="Dasgupta S."/>
            <person name="Kirsebom L.A."/>
        </authorList>
    </citation>
    <scope>NUCLEOTIDE SEQUENCE</scope>
    <source>
        <strain evidence="7">DSM 45406</strain>
    </source>
</reference>
<dbReference type="Pfam" id="PF13527">
    <property type="entry name" value="Acetyltransf_9"/>
    <property type="match status" value="1"/>
</dbReference>
<dbReference type="Pfam" id="PF17668">
    <property type="entry name" value="Acetyltransf_17"/>
    <property type="match status" value="1"/>
</dbReference>
<keyword evidence="4 5" id="KW-0012">Acyltransferase</keyword>
<evidence type="ECO:0000256" key="3">
    <source>
        <dbReference type="ARBA" id="ARBA00022679"/>
    </source>
</evidence>
<dbReference type="EMBL" id="JACKRN010000703">
    <property type="protein sequence ID" value="MCV7072498.1"/>
    <property type="molecule type" value="Genomic_DNA"/>
</dbReference>
<keyword evidence="2" id="KW-1036">Host cytoplasmic vesicle</keyword>
<dbReference type="GO" id="GO:0034069">
    <property type="term" value="F:aminoglycoside N-acetyltransferase activity"/>
    <property type="evidence" value="ECO:0007669"/>
    <property type="project" value="TreeGrafter"/>
</dbReference>
<dbReference type="CDD" id="cd04301">
    <property type="entry name" value="NAT_SF"/>
    <property type="match status" value="1"/>
</dbReference>
<evidence type="ECO:0000256" key="4">
    <source>
        <dbReference type="ARBA" id="ARBA00023315"/>
    </source>
</evidence>
<accession>A0A9X2YEY5</accession>
<dbReference type="InterPro" id="IPR051554">
    <property type="entry name" value="Acetyltransferase_Eis"/>
</dbReference>
<dbReference type="SUPFAM" id="SSF55718">
    <property type="entry name" value="SCP-like"/>
    <property type="match status" value="1"/>
</dbReference>
<comment type="subunit">
    <text evidence="5">Homohexamer; trimer of dimers.</text>
</comment>
<evidence type="ECO:0000313" key="8">
    <source>
        <dbReference type="Proteomes" id="UP001140272"/>
    </source>
</evidence>
<dbReference type="InterPro" id="IPR016181">
    <property type="entry name" value="Acyl_CoA_acyltransferase"/>
</dbReference>
<gene>
    <name evidence="7" type="ORF">H7H73_21130</name>
</gene>
<dbReference type="Pfam" id="PF13530">
    <property type="entry name" value="SCP2_2"/>
    <property type="match status" value="1"/>
</dbReference>
<dbReference type="NCBIfam" id="NF002367">
    <property type="entry name" value="PRK01346.1-4"/>
    <property type="match status" value="1"/>
</dbReference>
<evidence type="ECO:0000256" key="2">
    <source>
        <dbReference type="ARBA" id="ARBA00022488"/>
    </source>
</evidence>
<name>A0A9X2YEY5_9MYCO</name>
<dbReference type="HAMAP" id="MF_01812">
    <property type="entry name" value="Eis"/>
    <property type="match status" value="1"/>
</dbReference>
<dbReference type="InterPro" id="IPR036527">
    <property type="entry name" value="SCP2_sterol-bd_dom_sf"/>
</dbReference>
<dbReference type="InterPro" id="IPR041380">
    <property type="entry name" value="Acetyltransf_17"/>
</dbReference>
<dbReference type="Gene3D" id="3.30.1050.10">
    <property type="entry name" value="SCP2 sterol-binding domain"/>
    <property type="match status" value="1"/>
</dbReference>
<feature type="binding site" evidence="5">
    <location>
        <begin position="144"/>
        <end position="145"/>
    </location>
    <ligand>
        <name>acetyl-CoA</name>
        <dbReference type="ChEBI" id="CHEBI:57288"/>
    </ligand>
</feature>
<dbReference type="Proteomes" id="UP001140272">
    <property type="component" value="Unassembled WGS sequence"/>
</dbReference>
<dbReference type="SUPFAM" id="SSF55729">
    <property type="entry name" value="Acyl-CoA N-acyltransferases (Nat)"/>
    <property type="match status" value="1"/>
</dbReference>
<evidence type="ECO:0000313" key="7">
    <source>
        <dbReference type="EMBL" id="MCV7072498.1"/>
    </source>
</evidence>
<sequence>MVANSTHRPILGCARRAGCATVEIVPTDPKSLTFRSAEEADWPAMNLITATGFGVRRSEETVAAWRSLMPADSVVVACDGDEVVGTALFLDLQLTVPGGAVLPMAGVSLVAVAPTHRRRGALSGMFSELHRRMAAYPIAGLEASEAEIYGRFGYGPATVWERLEVHRRGARFHPDVPDPGGVRVVRPAEHRAQLEDIDERWRRQTPGGLRTPARLWDEILADREESREGGTPYYCLLHPDGFAFYRLYGSDEKNKAEVTKLAAATAEAEIALWRVLVGLDLKEIVGIHTHPGHVLRYLLTDPRLVRTTSVEDGLWLRMLDIPAVLQARTYSADLDVVLEISDDFLGRGGRFALQVRDGHAQCAPTTADADVHAEVSVLGSMYLGAHRASSFASAQRLRANDSAVVAALDAAFVSDVPAELGYGF</sequence>
<proteinExistence type="inferred from homology"/>
<evidence type="ECO:0000259" key="6">
    <source>
        <dbReference type="PROSITE" id="PS51186"/>
    </source>
</evidence>
<feature type="binding site" evidence="5">
    <location>
        <begin position="110"/>
        <end position="112"/>
    </location>
    <ligand>
        <name>acetyl-CoA</name>
        <dbReference type="ChEBI" id="CHEBI:57288"/>
    </ligand>
</feature>
<feature type="active site" description="Proton acceptor; via carboxylate" evidence="5">
    <location>
        <position position="424"/>
    </location>
</feature>
<dbReference type="PANTHER" id="PTHR37817">
    <property type="entry name" value="N-ACETYLTRANSFERASE EIS"/>
    <property type="match status" value="1"/>
</dbReference>
<organism evidence="7 8">
    <name type="scientific">Mycolicibacterium rufum</name>
    <dbReference type="NCBI Taxonomy" id="318424"/>
    <lineage>
        <taxon>Bacteria</taxon>
        <taxon>Bacillati</taxon>
        <taxon>Actinomycetota</taxon>
        <taxon>Actinomycetes</taxon>
        <taxon>Mycobacteriales</taxon>
        <taxon>Mycobacteriaceae</taxon>
        <taxon>Mycolicibacterium</taxon>
    </lineage>
</organism>
<evidence type="ECO:0000256" key="5">
    <source>
        <dbReference type="HAMAP-Rule" id="MF_01812"/>
    </source>
</evidence>